<sequence>MSKNKINLIPIILILTLFLSACSFQKSVVNQTPSDQNRVIANSDLEILIDEFKGYVDANLSVERKQEIKTVQENLLKYLIEATESTDAYKIKIYREANNYFNKVYPLVLQNIRNEKLGVKEFNVIKKAPLWSLKEELRYLNKEADSLPSPKVKIDLIEGLTLFSEIYKNIDQEQRTQMGANYETTVQKFMGQEFNLHPSYAELETLVEGQGTEEQKILKVINLVDSKISKHEARIRHIGSEIGKSGQVDMNNPQIKVVVSFMDYYFNKLPSDVVKTIMSELVTGGAKLPEEEVMKIVFQNTGPGLGKVLQQIGKEKGVGPEFSKLTAILESSGKEVPFHLVEEVVKGDKGGFEVRSIEPKSVGTGTIAQVNKATIWVDDKEKDVALRFLKPGVAARCKEDIAILRQFVPDHEALFAQQGIEDLKMMSTLIDSVEKFLNDEVDLSVAVERQKKAFEVYNRTVKVSADKFDMLEMRVPEVYLPPNGKSNLHVQEFAAGGVKFANLKDNAVKKAVAQEMVRMWFEEALFRSGFLNADLHQGNFRVVLVEENNKIKILLYDFGLSSTLSKEEQRAFLLVGAGAYMKSSKTLTDGLMVSMNSEDPALRAKLLKDIKAEMKAYPNKKPEDWVVWCVQKNYFVSDNLGALARGSLLLKQLPESMGESEMFKDTIVKTALANLGHAMADRDYDYPLTKIDMLKLGIAQSKSYCIDLIKKFFGN</sequence>
<dbReference type="InterPro" id="IPR004147">
    <property type="entry name" value="ABC1_dom"/>
</dbReference>
<dbReference type="InterPro" id="IPR051130">
    <property type="entry name" value="Mito_struct-func_regulator"/>
</dbReference>
<keyword evidence="3" id="KW-1185">Reference proteome</keyword>
<evidence type="ECO:0000259" key="1">
    <source>
        <dbReference type="Pfam" id="PF03109"/>
    </source>
</evidence>
<dbReference type="PANTHER" id="PTHR43173:SF19">
    <property type="entry name" value="AARF DOMAIN-CONTAINING PROTEIN KINASE 1"/>
    <property type="match status" value="1"/>
</dbReference>
<evidence type="ECO:0000313" key="2">
    <source>
        <dbReference type="EMBL" id="MEA9357546.1"/>
    </source>
</evidence>
<dbReference type="RefSeq" id="WP_323577594.1">
    <property type="nucleotide sequence ID" value="NZ_JAYGJQ010000002.1"/>
</dbReference>
<dbReference type="PANTHER" id="PTHR43173">
    <property type="entry name" value="ABC1 FAMILY PROTEIN"/>
    <property type="match status" value="1"/>
</dbReference>
<feature type="domain" description="ABC1 atypical kinase-like" evidence="1">
    <location>
        <begin position="355"/>
        <end position="575"/>
    </location>
</feature>
<dbReference type="Proteomes" id="UP001302274">
    <property type="component" value="Unassembled WGS sequence"/>
</dbReference>
<comment type="caution">
    <text evidence="2">The sequence shown here is derived from an EMBL/GenBank/DDBJ whole genome shotgun (WGS) entry which is preliminary data.</text>
</comment>
<dbReference type="EMBL" id="JAYGJQ010000002">
    <property type="protein sequence ID" value="MEA9357546.1"/>
    <property type="molecule type" value="Genomic_DNA"/>
</dbReference>
<gene>
    <name evidence="2" type="ORF">SHI21_15060</name>
</gene>
<organism evidence="2 3">
    <name type="scientific">Bacteriovorax antarcticus</name>
    <dbReference type="NCBI Taxonomy" id="3088717"/>
    <lineage>
        <taxon>Bacteria</taxon>
        <taxon>Pseudomonadati</taxon>
        <taxon>Bdellovibrionota</taxon>
        <taxon>Bacteriovoracia</taxon>
        <taxon>Bacteriovoracales</taxon>
        <taxon>Bacteriovoracaceae</taxon>
        <taxon>Bacteriovorax</taxon>
    </lineage>
</organism>
<evidence type="ECO:0000313" key="3">
    <source>
        <dbReference type="Proteomes" id="UP001302274"/>
    </source>
</evidence>
<dbReference type="SUPFAM" id="SSF56112">
    <property type="entry name" value="Protein kinase-like (PK-like)"/>
    <property type="match status" value="1"/>
</dbReference>
<accession>A0ABU5VWX0</accession>
<dbReference type="PROSITE" id="PS51257">
    <property type="entry name" value="PROKAR_LIPOPROTEIN"/>
    <property type="match status" value="1"/>
</dbReference>
<reference evidence="2 3" key="1">
    <citation type="submission" date="2023-11" db="EMBL/GenBank/DDBJ databases">
        <title>A Novel Polar Bacteriovorax (B. antarcticus) Isolated from the Biocrust in Antarctica.</title>
        <authorList>
            <person name="Mun W."/>
            <person name="Choi S.Y."/>
            <person name="Mitchell R.J."/>
        </authorList>
    </citation>
    <scope>NUCLEOTIDE SEQUENCE [LARGE SCALE GENOMIC DNA]</scope>
    <source>
        <strain evidence="2 3">PP10</strain>
    </source>
</reference>
<dbReference type="Pfam" id="PF03109">
    <property type="entry name" value="ABC1"/>
    <property type="match status" value="1"/>
</dbReference>
<proteinExistence type="predicted"/>
<name>A0ABU5VWX0_9BACT</name>
<dbReference type="InterPro" id="IPR011009">
    <property type="entry name" value="Kinase-like_dom_sf"/>
</dbReference>
<protein>
    <submittedName>
        <fullName evidence="2">AarF/UbiB family protein</fullName>
    </submittedName>
</protein>